<dbReference type="InterPro" id="IPR022652">
    <property type="entry name" value="Znf_XPA_CS"/>
</dbReference>
<organism evidence="12 13">
    <name type="scientific">Pichia kudriavzevii</name>
    <name type="common">Yeast</name>
    <name type="synonym">Issatchenkia orientalis</name>
    <dbReference type="NCBI Taxonomy" id="4909"/>
    <lineage>
        <taxon>Eukaryota</taxon>
        <taxon>Fungi</taxon>
        <taxon>Dikarya</taxon>
        <taxon>Ascomycota</taxon>
        <taxon>Saccharomycotina</taxon>
        <taxon>Pichiomycetes</taxon>
        <taxon>Pichiales</taxon>
        <taxon>Pichiaceae</taxon>
        <taxon>Pichia</taxon>
    </lineage>
</organism>
<keyword evidence="9" id="KW-0539">Nucleus</keyword>
<dbReference type="Gene3D" id="3.90.530.10">
    <property type="entry name" value="XPA C-terminal domain"/>
    <property type="match status" value="1"/>
</dbReference>
<dbReference type="CDD" id="cd21077">
    <property type="entry name" value="DBD_Rad14"/>
    <property type="match status" value="1"/>
</dbReference>
<feature type="region of interest" description="Disordered" evidence="10">
    <location>
        <begin position="1"/>
        <end position="46"/>
    </location>
</feature>
<protein>
    <submittedName>
        <fullName evidence="12">DNA repair protein</fullName>
    </submittedName>
</protein>
<proteinExistence type="inferred from homology"/>
<evidence type="ECO:0000256" key="4">
    <source>
        <dbReference type="ARBA" id="ARBA00022763"/>
    </source>
</evidence>
<evidence type="ECO:0000256" key="9">
    <source>
        <dbReference type="ARBA" id="ARBA00023242"/>
    </source>
</evidence>
<accession>A0A1Z8JIF2</accession>
<keyword evidence="3" id="KW-0479">Metal-binding</keyword>
<keyword evidence="4" id="KW-0227">DNA damage</keyword>
<gene>
    <name evidence="12" type="ORF">CAS74_004610</name>
</gene>
<comment type="caution">
    <text evidence="12">The sequence shown here is derived from an EMBL/GenBank/DDBJ whole genome shotgun (WGS) entry which is preliminary data.</text>
</comment>
<dbReference type="NCBIfam" id="TIGR00598">
    <property type="entry name" value="rad14"/>
    <property type="match status" value="1"/>
</dbReference>
<evidence type="ECO:0000256" key="6">
    <source>
        <dbReference type="ARBA" id="ARBA00022833"/>
    </source>
</evidence>
<evidence type="ECO:0000256" key="3">
    <source>
        <dbReference type="ARBA" id="ARBA00022723"/>
    </source>
</evidence>
<dbReference type="InterPro" id="IPR022656">
    <property type="entry name" value="XPA_C"/>
</dbReference>
<dbReference type="GO" id="GO:0000715">
    <property type="term" value="P:nucleotide-excision repair, DNA damage recognition"/>
    <property type="evidence" value="ECO:0007669"/>
    <property type="project" value="TreeGrafter"/>
</dbReference>
<dbReference type="GO" id="GO:0070914">
    <property type="term" value="P:UV-damage excision repair"/>
    <property type="evidence" value="ECO:0007669"/>
    <property type="project" value="TreeGrafter"/>
</dbReference>
<keyword evidence="5" id="KW-0863">Zinc-finger</keyword>
<evidence type="ECO:0000313" key="12">
    <source>
        <dbReference type="EMBL" id="OUT20363.1"/>
    </source>
</evidence>
<name>A0A1Z8JIF2_PICKU</name>
<evidence type="ECO:0000256" key="2">
    <source>
        <dbReference type="ARBA" id="ARBA00005548"/>
    </source>
</evidence>
<feature type="compositionally biased region" description="Polar residues" evidence="10">
    <location>
        <begin position="100"/>
        <end position="123"/>
    </location>
</feature>
<dbReference type="SUPFAM" id="SSF46955">
    <property type="entry name" value="Putative DNA-binding domain"/>
    <property type="match status" value="1"/>
</dbReference>
<feature type="compositionally biased region" description="Basic and acidic residues" evidence="10">
    <location>
        <begin position="1"/>
        <end position="15"/>
    </location>
</feature>
<keyword evidence="8" id="KW-0234">DNA repair</keyword>
<evidence type="ECO:0000256" key="8">
    <source>
        <dbReference type="ARBA" id="ARBA00023204"/>
    </source>
</evidence>
<dbReference type="EMBL" id="NHMM01000008">
    <property type="protein sequence ID" value="OUT20363.1"/>
    <property type="molecule type" value="Genomic_DNA"/>
</dbReference>
<dbReference type="PANTHER" id="PTHR10142">
    <property type="entry name" value="DNA REPAIR PROTEIN COMPLEMENTING XP-A CELLS"/>
    <property type="match status" value="1"/>
</dbReference>
<feature type="region of interest" description="Disordered" evidence="10">
    <location>
        <begin position="96"/>
        <end position="125"/>
    </location>
</feature>
<dbReference type="GO" id="GO:1901255">
    <property type="term" value="P:nucleotide-excision repair involved in interstrand cross-link repair"/>
    <property type="evidence" value="ECO:0007669"/>
    <property type="project" value="TreeGrafter"/>
</dbReference>
<dbReference type="Proteomes" id="UP000195871">
    <property type="component" value="Unassembled WGS sequence"/>
</dbReference>
<evidence type="ECO:0000256" key="5">
    <source>
        <dbReference type="ARBA" id="ARBA00022771"/>
    </source>
</evidence>
<dbReference type="InterPro" id="IPR037129">
    <property type="entry name" value="XPA_sf"/>
</dbReference>
<dbReference type="Pfam" id="PF05181">
    <property type="entry name" value="XPA_C"/>
    <property type="match status" value="1"/>
</dbReference>
<comment type="subcellular location">
    <subcellularLocation>
        <location evidence="1">Nucleus</location>
    </subcellularLocation>
</comment>
<dbReference type="Pfam" id="PF01286">
    <property type="entry name" value="XPA_N"/>
    <property type="match status" value="1"/>
</dbReference>
<evidence type="ECO:0000259" key="11">
    <source>
        <dbReference type="Pfam" id="PF05181"/>
    </source>
</evidence>
<dbReference type="AlphaFoldDB" id="A0A1Z8JIF2"/>
<evidence type="ECO:0000256" key="10">
    <source>
        <dbReference type="SAM" id="MobiDB-lite"/>
    </source>
</evidence>
<evidence type="ECO:0000256" key="7">
    <source>
        <dbReference type="ARBA" id="ARBA00023125"/>
    </source>
</evidence>
<keyword evidence="7" id="KW-0238">DNA-binding</keyword>
<evidence type="ECO:0000313" key="13">
    <source>
        <dbReference type="Proteomes" id="UP000195871"/>
    </source>
</evidence>
<dbReference type="GO" id="GO:0003684">
    <property type="term" value="F:damaged DNA binding"/>
    <property type="evidence" value="ECO:0007669"/>
    <property type="project" value="InterPro"/>
</dbReference>
<dbReference type="GO" id="GO:0008270">
    <property type="term" value="F:zinc ion binding"/>
    <property type="evidence" value="ECO:0007669"/>
    <property type="project" value="UniProtKB-KW"/>
</dbReference>
<comment type="similarity">
    <text evidence="2">Belongs to the XPA family.</text>
</comment>
<reference evidence="12 13" key="1">
    <citation type="submission" date="2017-05" db="EMBL/GenBank/DDBJ databases">
        <title>The Genome Sequence of Candida krusei Ckrusei653.</title>
        <authorList>
            <person name="Cuomo C."/>
            <person name="Forche A."/>
            <person name="Young S."/>
            <person name="Abouelleil A."/>
            <person name="Cao P."/>
            <person name="Chapman S."/>
            <person name="Cusick C."/>
            <person name="Shea T."/>
            <person name="Nusbaum C."/>
            <person name="Birren B."/>
        </authorList>
    </citation>
    <scope>NUCLEOTIDE SEQUENCE [LARGE SCALE GENOMIC DNA]</scope>
    <source>
        <strain evidence="12 13">Ckrusei653</strain>
    </source>
</reference>
<dbReference type="GO" id="GO:0006284">
    <property type="term" value="P:base-excision repair"/>
    <property type="evidence" value="ECO:0007669"/>
    <property type="project" value="TreeGrafter"/>
</dbReference>
<keyword evidence="6" id="KW-0862">Zinc</keyword>
<dbReference type="GO" id="GO:0000110">
    <property type="term" value="C:nucleotide-excision repair factor 1 complex"/>
    <property type="evidence" value="ECO:0007669"/>
    <property type="project" value="TreeGrafter"/>
</dbReference>
<feature type="compositionally biased region" description="Polar residues" evidence="10">
    <location>
        <begin position="17"/>
        <end position="31"/>
    </location>
</feature>
<dbReference type="InterPro" id="IPR009061">
    <property type="entry name" value="DNA-bd_dom_put_sf"/>
</dbReference>
<dbReference type="PANTHER" id="PTHR10142:SF0">
    <property type="entry name" value="DNA REPAIR PROTEIN COMPLEMENTING XP-A CELLS"/>
    <property type="match status" value="1"/>
</dbReference>
<dbReference type="VEuPathDB" id="FungiDB:C5L36_0B11480"/>
<sequence length="381" mass="44280">MSENENRAKALERIRQRQQNIIDANRTSTPNGAGLSAESPKPDPTVAKRRKLVLTPEQQELIERNRQKALERYKMKHGVAPTGSLRDASLGKQKVPALPNNANDPNGTNIRNCETTNGMTRPSTYIKPTVHKKDYIEYDFSTMEDTYGGFITGKNIGKNGGSVGMSLNEWKNQQLEKKSMTLNDDNDGDDLPPLEIHNAPQCYECKSIELDKKMFEVFGCRVCKACKEKYPEKYSLLTKTECKEDYFLTEPELADLALFKRIVKENPHSGTFSRMQLFLRYQIEEYAFKKWGSEENLDNEWLRREEMRKNRREKKFNNKLKEMRKKLRAEELTKNLRAVRDKKHVHNWSLPVKIKNNDSESNNLYVKRCLDCGMQVEEFIL</sequence>
<evidence type="ECO:0000256" key="1">
    <source>
        <dbReference type="ARBA" id="ARBA00004123"/>
    </source>
</evidence>
<dbReference type="InterPro" id="IPR000465">
    <property type="entry name" value="XPA/RAD14"/>
</dbReference>
<feature type="domain" description="XPA C-terminal" evidence="11">
    <location>
        <begin position="233"/>
        <end position="283"/>
    </location>
</feature>